<keyword evidence="9" id="KW-0249">Electron transport</keyword>
<keyword evidence="11" id="KW-0472">Membrane</keyword>
<dbReference type="GeneID" id="116938612"/>
<keyword evidence="12" id="KW-1015">Disulfide bond</keyword>
<feature type="coiled-coil region" evidence="15">
    <location>
        <begin position="92"/>
        <end position="119"/>
    </location>
</feature>
<evidence type="ECO:0000256" key="1">
    <source>
        <dbReference type="ARBA" id="ARBA00003195"/>
    </source>
</evidence>
<evidence type="ECO:0000256" key="11">
    <source>
        <dbReference type="ARBA" id="ARBA00023136"/>
    </source>
</evidence>
<evidence type="ECO:0000256" key="7">
    <source>
        <dbReference type="ARBA" id="ARBA00022660"/>
    </source>
</evidence>
<evidence type="ECO:0000313" key="18">
    <source>
        <dbReference type="Proteomes" id="UP001318040"/>
    </source>
</evidence>
<keyword evidence="6" id="KW-0813">Transport</keyword>
<keyword evidence="7" id="KW-0679">Respiratory chain</keyword>
<comment type="subcellular location">
    <subcellularLocation>
        <location evidence="3">Mitochondrion inner membrane</location>
        <topology evidence="3">Peripheral membrane protein</topology>
    </subcellularLocation>
    <subcellularLocation>
        <location evidence="2">Mitochondrion intermembrane space</location>
    </subcellularLocation>
</comment>
<dbReference type="OMA" id="FVYQCAH"/>
<protein>
    <recommendedName>
        <fullName evidence="5">NADH dehydrogenase [ubiquinone] 1 beta subcomplex subunit 7</fullName>
    </recommendedName>
    <alternativeName>
        <fullName evidence="13">Complex I-B18</fullName>
    </alternativeName>
    <alternativeName>
        <fullName evidence="14">NADH-ubiquinone oxidoreductase B18 subunit</fullName>
    </alternativeName>
</protein>
<reference evidence="18" key="3">
    <citation type="submission" date="2025-05" db="UniProtKB">
        <authorList>
            <consortium name="RefSeq"/>
        </authorList>
    </citation>
    <scope>NUCLEOTIDE SEQUENCE [LARGE SCALE GENOMIC DNA]</scope>
</reference>
<comment type="similarity">
    <text evidence="4">Belongs to the complex I NDUFB7 subunit family.</text>
</comment>
<evidence type="ECO:0000256" key="5">
    <source>
        <dbReference type="ARBA" id="ARBA00018677"/>
    </source>
</evidence>
<dbReference type="InterPro" id="IPR008698">
    <property type="entry name" value="NDUB7"/>
</dbReference>
<evidence type="ECO:0000256" key="16">
    <source>
        <dbReference type="SAM" id="MobiDB-lite"/>
    </source>
</evidence>
<dbReference type="Ensembl" id="ENSPMAT00000001222.1">
    <property type="protein sequence ID" value="ENSPMAP00000001217.1"/>
    <property type="gene ID" value="ENSPMAG00000001098.1"/>
</dbReference>
<keyword evidence="15" id="KW-0175">Coiled coil</keyword>
<gene>
    <name evidence="17 19" type="primary">NDUFB7</name>
</gene>
<evidence type="ECO:0000313" key="19">
    <source>
        <dbReference type="RefSeq" id="XP_032801848.1"/>
    </source>
</evidence>
<evidence type="ECO:0000256" key="10">
    <source>
        <dbReference type="ARBA" id="ARBA00023128"/>
    </source>
</evidence>
<dbReference type="PANTHER" id="PTHR20900:SF0">
    <property type="entry name" value="NADH DEHYDROGENASE [UBIQUINONE] 1 BETA SUBCOMPLEX SUBUNIT 7"/>
    <property type="match status" value="1"/>
</dbReference>
<dbReference type="RefSeq" id="XP_032801848.1">
    <property type="nucleotide sequence ID" value="XM_032945957.1"/>
</dbReference>
<evidence type="ECO:0000256" key="9">
    <source>
        <dbReference type="ARBA" id="ARBA00022982"/>
    </source>
</evidence>
<evidence type="ECO:0000256" key="3">
    <source>
        <dbReference type="ARBA" id="ARBA00004637"/>
    </source>
</evidence>
<dbReference type="KEGG" id="pmrn:116938612"/>
<evidence type="ECO:0000313" key="17">
    <source>
        <dbReference type="Ensembl" id="ENSPMAP00000001217.1"/>
    </source>
</evidence>
<proteinExistence type="inferred from homology"/>
<comment type="function">
    <text evidence="1">Accessory subunit of the mitochondrial membrane respiratory chain NADH dehydrogenase (Complex I), that is believed not to be involved in catalysis. Complex I functions in the transfer of electrons from NADH to the respiratory chain. The immediate electron acceptor for the enzyme is believed to be ubiquinone.</text>
</comment>
<dbReference type="GeneTree" id="ENSGT00390000018759"/>
<reference evidence="17" key="2">
    <citation type="submission" date="2025-05" db="UniProtKB">
        <authorList>
            <consortium name="Ensembl"/>
        </authorList>
    </citation>
    <scope>IDENTIFICATION</scope>
</reference>
<feature type="region of interest" description="Disordered" evidence="16">
    <location>
        <begin position="1"/>
        <end position="32"/>
    </location>
</feature>
<evidence type="ECO:0000256" key="2">
    <source>
        <dbReference type="ARBA" id="ARBA00004569"/>
    </source>
</evidence>
<accession>S4R7N7</accession>
<dbReference type="Proteomes" id="UP001318040">
    <property type="component" value="Chromosome 1"/>
</dbReference>
<dbReference type="Pfam" id="PF05676">
    <property type="entry name" value="NDUF_B7"/>
    <property type="match status" value="1"/>
</dbReference>
<sequence length="121" mass="14511">MGSHLTRRYVTSTETEPDPQSKPSFDPNIGFGERQERVMVATAEQMRDAQVPVDLRDYCAHHMIMWLKCKRDNFPDIFACGHQKHAWEKCQHDDYVMRMKEYERERRLLERKQRLDQKQAA</sequence>
<evidence type="ECO:0000256" key="14">
    <source>
        <dbReference type="ARBA" id="ARBA00030710"/>
    </source>
</evidence>
<keyword evidence="18" id="KW-1185">Reference proteome</keyword>
<evidence type="ECO:0000256" key="13">
    <source>
        <dbReference type="ARBA" id="ARBA00030188"/>
    </source>
</evidence>
<dbReference type="STRING" id="7757.ENSPMAP00000001217"/>
<evidence type="ECO:0000256" key="4">
    <source>
        <dbReference type="ARBA" id="ARBA00008006"/>
    </source>
</evidence>
<dbReference type="GO" id="GO:0005758">
    <property type="term" value="C:mitochondrial intermembrane space"/>
    <property type="evidence" value="ECO:0007669"/>
    <property type="project" value="UniProtKB-SubCell"/>
</dbReference>
<dbReference type="CTD" id="4713"/>
<evidence type="ECO:0000256" key="12">
    <source>
        <dbReference type="ARBA" id="ARBA00023157"/>
    </source>
</evidence>
<dbReference type="HOGENOM" id="CLU_154847_1_0_1"/>
<keyword evidence="8" id="KW-0999">Mitochondrion inner membrane</keyword>
<dbReference type="OrthoDB" id="268414at2759"/>
<dbReference type="GO" id="GO:0005743">
    <property type="term" value="C:mitochondrial inner membrane"/>
    <property type="evidence" value="ECO:0007669"/>
    <property type="project" value="UniProtKB-SubCell"/>
</dbReference>
<dbReference type="PANTHER" id="PTHR20900">
    <property type="entry name" value="NADH:UBIQUINONE OXIDOREDUCTASE B18-LIKE SUBUNIT"/>
    <property type="match status" value="1"/>
</dbReference>
<reference evidence="19" key="1">
    <citation type="submission" date="2025-04" db="UniProtKB">
        <authorList>
            <consortium name="RefSeq"/>
        </authorList>
    </citation>
    <scope>IDENTIFICATION</scope>
    <source>
        <tissue evidence="19">Sperm</tissue>
    </source>
</reference>
<evidence type="ECO:0000256" key="15">
    <source>
        <dbReference type="SAM" id="Coils"/>
    </source>
</evidence>
<evidence type="ECO:0000256" key="8">
    <source>
        <dbReference type="ARBA" id="ARBA00022792"/>
    </source>
</evidence>
<name>S4R7N7_PETMA</name>
<evidence type="ECO:0000256" key="6">
    <source>
        <dbReference type="ARBA" id="ARBA00022448"/>
    </source>
</evidence>
<dbReference type="PROSITE" id="PS51808">
    <property type="entry name" value="CHCH"/>
    <property type="match status" value="1"/>
</dbReference>
<organism evidence="17">
    <name type="scientific">Petromyzon marinus</name>
    <name type="common">Sea lamprey</name>
    <dbReference type="NCBI Taxonomy" id="7757"/>
    <lineage>
        <taxon>Eukaryota</taxon>
        <taxon>Metazoa</taxon>
        <taxon>Chordata</taxon>
        <taxon>Craniata</taxon>
        <taxon>Vertebrata</taxon>
        <taxon>Cyclostomata</taxon>
        <taxon>Hyperoartia</taxon>
        <taxon>Petromyzontiformes</taxon>
        <taxon>Petromyzontidae</taxon>
        <taxon>Petromyzon</taxon>
    </lineage>
</organism>
<keyword evidence="10" id="KW-0496">Mitochondrion</keyword>
<dbReference type="AlphaFoldDB" id="S4R7N7"/>